<dbReference type="STRING" id="378806.STAUR_5727"/>
<evidence type="ECO:0000313" key="2">
    <source>
        <dbReference type="EMBL" id="ADO73489.1"/>
    </source>
</evidence>
<evidence type="ECO:0000313" key="3">
    <source>
        <dbReference type="Proteomes" id="UP000001351"/>
    </source>
</evidence>
<dbReference type="RefSeq" id="WP_013376939.1">
    <property type="nucleotide sequence ID" value="NC_014623.1"/>
</dbReference>
<dbReference type="EMBL" id="CP002271">
    <property type="protein sequence ID" value="ADO73489.1"/>
    <property type="molecule type" value="Genomic_DNA"/>
</dbReference>
<organism evidence="2 3">
    <name type="scientific">Stigmatella aurantiaca (strain DW4/3-1)</name>
    <dbReference type="NCBI Taxonomy" id="378806"/>
    <lineage>
        <taxon>Bacteria</taxon>
        <taxon>Pseudomonadati</taxon>
        <taxon>Myxococcota</taxon>
        <taxon>Myxococcia</taxon>
        <taxon>Myxococcales</taxon>
        <taxon>Cystobacterineae</taxon>
        <taxon>Archangiaceae</taxon>
        <taxon>Stigmatella</taxon>
    </lineage>
</organism>
<reference evidence="2 3" key="1">
    <citation type="journal article" date="2011" name="Mol. Biol. Evol.">
        <title>Comparative genomic analysis of fruiting body formation in Myxococcales.</title>
        <authorList>
            <person name="Huntley S."/>
            <person name="Hamann N."/>
            <person name="Wegener-Feldbrugge S."/>
            <person name="Treuner-Lange A."/>
            <person name="Kube M."/>
            <person name="Reinhardt R."/>
            <person name="Klages S."/>
            <person name="Muller R."/>
            <person name="Ronning C.M."/>
            <person name="Nierman W.C."/>
            <person name="Sogaard-Andersen L."/>
        </authorList>
    </citation>
    <scope>NUCLEOTIDE SEQUENCE [LARGE SCALE GENOMIC DNA]</scope>
    <source>
        <strain evidence="2 3">DW4/3-1</strain>
    </source>
</reference>
<keyword evidence="1" id="KW-0472">Membrane</keyword>
<name>E3FVU9_STIAD</name>
<keyword evidence="3" id="KW-1185">Reference proteome</keyword>
<dbReference type="AlphaFoldDB" id="E3FVU9"/>
<feature type="transmembrane region" description="Helical" evidence="1">
    <location>
        <begin position="41"/>
        <end position="63"/>
    </location>
</feature>
<evidence type="ECO:0000256" key="1">
    <source>
        <dbReference type="SAM" id="Phobius"/>
    </source>
</evidence>
<dbReference type="KEGG" id="sur:STAUR_5727"/>
<protein>
    <submittedName>
        <fullName evidence="2">Conserved uncharacterized protein</fullName>
    </submittedName>
</protein>
<gene>
    <name evidence="2" type="ordered locus">STAUR_5727</name>
</gene>
<dbReference type="eggNOG" id="ENOG5031CYH">
    <property type="taxonomic scope" value="Bacteria"/>
</dbReference>
<dbReference type="Proteomes" id="UP000001351">
    <property type="component" value="Chromosome"/>
</dbReference>
<accession>E3FVU9</accession>
<dbReference type="OrthoDB" id="5383394at2"/>
<keyword evidence="1" id="KW-0812">Transmembrane</keyword>
<keyword evidence="1" id="KW-1133">Transmembrane helix</keyword>
<proteinExistence type="predicted"/>
<dbReference type="HOGENOM" id="CLU_139126_0_0_7"/>
<feature type="transmembrane region" description="Helical" evidence="1">
    <location>
        <begin position="111"/>
        <end position="129"/>
    </location>
</feature>
<feature type="transmembrane region" description="Helical" evidence="1">
    <location>
        <begin position="83"/>
        <end position="104"/>
    </location>
</feature>
<sequence length="131" mass="13837">MPPPHGQGHVLGEPESLRTYAPPARSRAQLRIGRAMAGERWIVRILQGGALISGGMFLASLFMELLPLSQDVAVSIDTLRKSAASLLLVTPVARLAVAGTMLGLRGEWRYTLYAVGILGLLALSVGAGLHA</sequence>